<dbReference type="PROSITE" id="PS50192">
    <property type="entry name" value="T_SNARE"/>
    <property type="match status" value="1"/>
</dbReference>
<feature type="compositionally biased region" description="Low complexity" evidence="3">
    <location>
        <begin position="237"/>
        <end position="250"/>
    </location>
</feature>
<keyword evidence="4" id="KW-0812">Transmembrane</keyword>
<feature type="transmembrane region" description="Helical" evidence="4">
    <location>
        <begin position="327"/>
        <end position="347"/>
    </location>
</feature>
<comment type="caution">
    <text evidence="6">The sequence shown here is derived from an EMBL/GenBank/DDBJ whole genome shotgun (WGS) entry which is preliminary data.</text>
</comment>
<feature type="region of interest" description="Disordered" evidence="3">
    <location>
        <begin position="29"/>
        <end position="49"/>
    </location>
</feature>
<dbReference type="GO" id="GO:0006906">
    <property type="term" value="P:vesicle fusion"/>
    <property type="evidence" value="ECO:0000318"/>
    <property type="project" value="GO_Central"/>
</dbReference>
<dbReference type="EMBL" id="CM004402">
    <property type="protein sequence ID" value="OAY26663.1"/>
    <property type="molecule type" value="Genomic_DNA"/>
</dbReference>
<dbReference type="PANTHER" id="PTHR19957:SF415">
    <property type="entry name" value="SYNTAXIN-32"/>
    <property type="match status" value="1"/>
</dbReference>
<name>A0A2C9U961_MANES</name>
<dbReference type="SMART" id="SM00397">
    <property type="entry name" value="t_SNARE"/>
    <property type="match status" value="1"/>
</dbReference>
<proteinExistence type="inferred from homology"/>
<dbReference type="AlphaFoldDB" id="A0A2C9U961"/>
<dbReference type="GO" id="GO:0012505">
    <property type="term" value="C:endomembrane system"/>
    <property type="evidence" value="ECO:0000318"/>
    <property type="project" value="GO_Central"/>
</dbReference>
<accession>A0A2C9U961</accession>
<keyword evidence="4" id="KW-1133">Transmembrane helix</keyword>
<dbReference type="GO" id="GO:0006888">
    <property type="term" value="P:endoplasmic reticulum to Golgi vesicle-mediated transport"/>
    <property type="evidence" value="ECO:0000318"/>
    <property type="project" value="GO_Central"/>
</dbReference>
<dbReference type="PROSITE" id="PS00914">
    <property type="entry name" value="SYNTAXIN"/>
    <property type="match status" value="1"/>
</dbReference>
<feature type="compositionally biased region" description="Low complexity" evidence="3">
    <location>
        <begin position="29"/>
        <end position="44"/>
    </location>
</feature>
<dbReference type="GO" id="GO:0000149">
    <property type="term" value="F:SNARE binding"/>
    <property type="evidence" value="ECO:0000318"/>
    <property type="project" value="GO_Central"/>
</dbReference>
<dbReference type="Pfam" id="PF05739">
    <property type="entry name" value="SNARE"/>
    <property type="match status" value="1"/>
</dbReference>
<evidence type="ECO:0000256" key="3">
    <source>
        <dbReference type="SAM" id="MobiDB-lite"/>
    </source>
</evidence>
<dbReference type="InterPro" id="IPR045242">
    <property type="entry name" value="Syntaxin"/>
</dbReference>
<dbReference type="GO" id="GO:0006886">
    <property type="term" value="P:intracellular protein transport"/>
    <property type="evidence" value="ECO:0000318"/>
    <property type="project" value="GO_Central"/>
</dbReference>
<feature type="region of interest" description="Disordered" evidence="3">
    <location>
        <begin position="195"/>
        <end position="253"/>
    </location>
</feature>
<protein>
    <recommendedName>
        <fullName evidence="5">t-SNARE coiled-coil homology domain-containing protein</fullName>
    </recommendedName>
</protein>
<dbReference type="OMA" id="EANHQTI"/>
<dbReference type="GO" id="GO:0005484">
    <property type="term" value="F:SNAP receptor activity"/>
    <property type="evidence" value="ECO:0000318"/>
    <property type="project" value="GO_Central"/>
</dbReference>
<dbReference type="InterPro" id="IPR006012">
    <property type="entry name" value="Syntaxin/epimorphin_CS"/>
</dbReference>
<dbReference type="Gramene" id="Manes.16G064900.3.v8.1">
    <property type="protein sequence ID" value="Manes.16G064900.3.v8.1.CDS"/>
    <property type="gene ID" value="Manes.16G064900.v8.1"/>
</dbReference>
<dbReference type="InterPro" id="IPR000727">
    <property type="entry name" value="T_SNARE_dom"/>
</dbReference>
<dbReference type="Proteomes" id="UP000091857">
    <property type="component" value="Chromosome 16"/>
</dbReference>
<dbReference type="STRING" id="3983.A0A2C9U961"/>
<dbReference type="InterPro" id="IPR010989">
    <property type="entry name" value="SNARE"/>
</dbReference>
<organism evidence="6 7">
    <name type="scientific">Manihot esculenta</name>
    <name type="common">Cassava</name>
    <name type="synonym">Jatropha manihot</name>
    <dbReference type="NCBI Taxonomy" id="3983"/>
    <lineage>
        <taxon>Eukaryota</taxon>
        <taxon>Viridiplantae</taxon>
        <taxon>Streptophyta</taxon>
        <taxon>Embryophyta</taxon>
        <taxon>Tracheophyta</taxon>
        <taxon>Spermatophyta</taxon>
        <taxon>Magnoliopsida</taxon>
        <taxon>eudicotyledons</taxon>
        <taxon>Gunneridae</taxon>
        <taxon>Pentapetalae</taxon>
        <taxon>rosids</taxon>
        <taxon>fabids</taxon>
        <taxon>Malpighiales</taxon>
        <taxon>Euphorbiaceae</taxon>
        <taxon>Crotonoideae</taxon>
        <taxon>Manihoteae</taxon>
        <taxon>Manihot</taxon>
    </lineage>
</organism>
<gene>
    <name evidence="6" type="ORF">MANES_16G064900v8</name>
</gene>
<dbReference type="Gene3D" id="1.20.58.70">
    <property type="match status" value="1"/>
</dbReference>
<comment type="similarity">
    <text evidence="1">Belongs to the syntaxin family.</text>
</comment>
<feature type="compositionally biased region" description="Low complexity" evidence="3">
    <location>
        <begin position="197"/>
        <end position="206"/>
    </location>
</feature>
<dbReference type="PANTHER" id="PTHR19957">
    <property type="entry name" value="SYNTAXIN"/>
    <property type="match status" value="1"/>
</dbReference>
<dbReference type="GO" id="GO:0000139">
    <property type="term" value="C:Golgi membrane"/>
    <property type="evidence" value="ECO:0000318"/>
    <property type="project" value="GO_Central"/>
</dbReference>
<feature type="compositionally biased region" description="Polar residues" evidence="3">
    <location>
        <begin position="221"/>
        <end position="236"/>
    </location>
</feature>
<keyword evidence="2" id="KW-0653">Protein transport</keyword>
<keyword evidence="2" id="KW-0813">Transport</keyword>
<evidence type="ECO:0000256" key="1">
    <source>
        <dbReference type="ARBA" id="ARBA00009063"/>
    </source>
</evidence>
<keyword evidence="4" id="KW-0472">Membrane</keyword>
<dbReference type="InterPro" id="IPR021538">
    <property type="entry name" value="Syntaxin-5_N"/>
</dbReference>
<keyword evidence="7" id="KW-1185">Reference proteome</keyword>
<dbReference type="GO" id="GO:0031201">
    <property type="term" value="C:SNARE complex"/>
    <property type="evidence" value="ECO:0000318"/>
    <property type="project" value="GO_Central"/>
</dbReference>
<feature type="domain" description="T-SNARE coiled-coil homology" evidence="5">
    <location>
        <begin position="256"/>
        <end position="318"/>
    </location>
</feature>
<evidence type="ECO:0000256" key="2">
    <source>
        <dbReference type="ARBA" id="ARBA00022927"/>
    </source>
</evidence>
<dbReference type="SUPFAM" id="SSF47661">
    <property type="entry name" value="t-snare proteins"/>
    <property type="match status" value="1"/>
</dbReference>
<evidence type="ECO:0000256" key="4">
    <source>
        <dbReference type="SAM" id="Phobius"/>
    </source>
</evidence>
<dbReference type="OrthoDB" id="421009at2759"/>
<sequence length="348" mass="38675">MSVASGKSSYRDRTQEFFSVAERLKKSFSSANNAASSSSTSNSAKPDATRSAVSIQSEFNKRASKIGFGIHQTSQKLAKLAKLAKRTSMFDDPTTEIQELTAVIKQDITALNAAVVDLQFLCNSQNESGNISSDTSTHSTTVVDNLKNRLMSATKEFKEVLTMRTENLKVHENRRQLFSSTASKDSTNPFVRQRPLASRSAANASPASPPPWANGSASSSQLFPSKQTDVESQPLLQQQQQQQQRQQQQQMVPLQDSYMQSRAEALHNVESTIHELSNIFTQLATMVSQQGELAIRIDENMDETLSNVEGAQGQLVRYLNSISSNRWLMIKIFFVLIVFLMIFLFFVA</sequence>
<evidence type="ECO:0000313" key="7">
    <source>
        <dbReference type="Proteomes" id="UP000091857"/>
    </source>
</evidence>
<evidence type="ECO:0000313" key="6">
    <source>
        <dbReference type="EMBL" id="OAY26663.1"/>
    </source>
</evidence>
<dbReference type="CDD" id="cd15844">
    <property type="entry name" value="SNARE_syntaxin5"/>
    <property type="match status" value="1"/>
</dbReference>
<evidence type="ECO:0000259" key="5">
    <source>
        <dbReference type="PROSITE" id="PS50192"/>
    </source>
</evidence>
<dbReference type="Pfam" id="PF11416">
    <property type="entry name" value="Syntaxin-5_N"/>
    <property type="match status" value="1"/>
</dbReference>
<dbReference type="GO" id="GO:0048278">
    <property type="term" value="P:vesicle docking"/>
    <property type="evidence" value="ECO:0000318"/>
    <property type="project" value="GO_Central"/>
</dbReference>
<reference evidence="7" key="1">
    <citation type="journal article" date="2016" name="Nat. Biotechnol.">
        <title>Sequencing wild and cultivated cassava and related species reveals extensive interspecific hybridization and genetic diversity.</title>
        <authorList>
            <person name="Bredeson J.V."/>
            <person name="Lyons J.B."/>
            <person name="Prochnik S.E."/>
            <person name="Wu G.A."/>
            <person name="Ha C.M."/>
            <person name="Edsinger-Gonzales E."/>
            <person name="Grimwood J."/>
            <person name="Schmutz J."/>
            <person name="Rabbi I.Y."/>
            <person name="Egesi C."/>
            <person name="Nauluvula P."/>
            <person name="Lebot V."/>
            <person name="Ndunguru J."/>
            <person name="Mkamilo G."/>
            <person name="Bart R.S."/>
            <person name="Setter T.L."/>
            <person name="Gleadow R.M."/>
            <person name="Kulakow P."/>
            <person name="Ferguson M.E."/>
            <person name="Rounsley S."/>
            <person name="Rokhsar D.S."/>
        </authorList>
    </citation>
    <scope>NUCLEOTIDE SEQUENCE [LARGE SCALE GENOMIC DNA]</scope>
    <source>
        <strain evidence="7">cv. AM560-2</strain>
    </source>
</reference>